<dbReference type="PANTHER" id="PTHR10773">
    <property type="entry name" value="DNA-DIRECTED RNA POLYMERASES I, II, AND III SUBUNIT RPABC2"/>
    <property type="match status" value="1"/>
</dbReference>
<dbReference type="PaxDb" id="67767-A0A0J7K475"/>
<feature type="region of interest" description="Disordered" evidence="1">
    <location>
        <begin position="1"/>
        <end position="35"/>
    </location>
</feature>
<protein>
    <submittedName>
        <fullName evidence="2">Lish domain-containing</fullName>
    </submittedName>
</protein>
<sequence>MTIKENTRKKRIKNKQILDSEDDEVPPKKSKKRISQPNVWKKNKAKVLCNAGKEYTNRFATVVGAKSVRPPCGEKCRLQCSTKIVTEIRSAIFDKYWGLQSLTRQRDFISKSIVQVEPSYRYQIPGITRSLNHAFYFEIDRHRIRVCKYFFKATLDINDRPIRTVISKIENGFTKEDLRGCHGNHRRLDESIKDGVRKHIDSIPRIESHYLRTQTTREFIEGGKTIADLHRDYTEKCNAEGLPTAKLSMFARIFNTEYNLSFFTLKKDQCELCTAFGNAQNEDKEALRLKYETYQRDKQFSRVEKNQDKKKAKTTKTMKVATYDLQAVLPLPRGDVSVFYYKSKLNAYNFTICQLNSQVVECYT</sequence>
<dbReference type="PANTHER" id="PTHR10773:SF19">
    <property type="match status" value="1"/>
</dbReference>
<evidence type="ECO:0000313" key="3">
    <source>
        <dbReference type="Proteomes" id="UP000036403"/>
    </source>
</evidence>
<proteinExistence type="predicted"/>
<dbReference type="OrthoDB" id="434783at2759"/>
<evidence type="ECO:0000256" key="1">
    <source>
        <dbReference type="SAM" id="MobiDB-lite"/>
    </source>
</evidence>
<dbReference type="AlphaFoldDB" id="A0A0J7K475"/>
<comment type="caution">
    <text evidence="2">The sequence shown here is derived from an EMBL/GenBank/DDBJ whole genome shotgun (WGS) entry which is preliminary data.</text>
</comment>
<accession>A0A0J7K475</accession>
<keyword evidence="3" id="KW-1185">Reference proteome</keyword>
<organism evidence="2 3">
    <name type="scientific">Lasius niger</name>
    <name type="common">Black garden ant</name>
    <dbReference type="NCBI Taxonomy" id="67767"/>
    <lineage>
        <taxon>Eukaryota</taxon>
        <taxon>Metazoa</taxon>
        <taxon>Ecdysozoa</taxon>
        <taxon>Arthropoda</taxon>
        <taxon>Hexapoda</taxon>
        <taxon>Insecta</taxon>
        <taxon>Pterygota</taxon>
        <taxon>Neoptera</taxon>
        <taxon>Endopterygota</taxon>
        <taxon>Hymenoptera</taxon>
        <taxon>Apocrita</taxon>
        <taxon>Aculeata</taxon>
        <taxon>Formicoidea</taxon>
        <taxon>Formicidae</taxon>
        <taxon>Formicinae</taxon>
        <taxon>Lasius</taxon>
        <taxon>Lasius</taxon>
    </lineage>
</organism>
<name>A0A0J7K475_LASNI</name>
<reference evidence="2 3" key="1">
    <citation type="submission" date="2015-04" db="EMBL/GenBank/DDBJ databases">
        <title>Lasius niger genome sequencing.</title>
        <authorList>
            <person name="Konorov E.A."/>
            <person name="Nikitin M.A."/>
            <person name="Kirill M.V."/>
            <person name="Chang P."/>
        </authorList>
    </citation>
    <scope>NUCLEOTIDE SEQUENCE [LARGE SCALE GENOMIC DNA]</scope>
    <source>
        <tissue evidence="2">Whole</tissue>
    </source>
</reference>
<dbReference type="EMBL" id="LBMM01014259">
    <property type="protein sequence ID" value="KMQ85258.1"/>
    <property type="molecule type" value="Genomic_DNA"/>
</dbReference>
<gene>
    <name evidence="2" type="ORF">RF55_16294</name>
</gene>
<evidence type="ECO:0000313" key="2">
    <source>
        <dbReference type="EMBL" id="KMQ85258.1"/>
    </source>
</evidence>
<dbReference type="Proteomes" id="UP000036403">
    <property type="component" value="Unassembled WGS sequence"/>
</dbReference>